<dbReference type="EMBL" id="JACONZ010000001">
    <property type="protein sequence ID" value="MBC5580516.1"/>
    <property type="molecule type" value="Genomic_DNA"/>
</dbReference>
<dbReference type="Proteomes" id="UP000659630">
    <property type="component" value="Unassembled WGS sequence"/>
</dbReference>
<evidence type="ECO:0000256" key="6">
    <source>
        <dbReference type="ARBA" id="ARBA00023316"/>
    </source>
</evidence>
<keyword evidence="6" id="KW-0961">Cell wall biogenesis/degradation</keyword>
<comment type="caution">
    <text evidence="7">The sequence shown here is derived from an EMBL/GenBank/DDBJ whole genome shotgun (WGS) entry which is preliminary data.</text>
</comment>
<dbReference type="GO" id="GO:0008360">
    <property type="term" value="P:regulation of cell shape"/>
    <property type="evidence" value="ECO:0007669"/>
    <property type="project" value="UniProtKB-KW"/>
</dbReference>
<keyword evidence="2" id="KW-0808">Transferase</keyword>
<evidence type="ECO:0000256" key="3">
    <source>
        <dbReference type="ARBA" id="ARBA00022960"/>
    </source>
</evidence>
<evidence type="ECO:0000256" key="1">
    <source>
        <dbReference type="ARBA" id="ARBA00009943"/>
    </source>
</evidence>
<dbReference type="AlphaFoldDB" id="A0A923I554"/>
<dbReference type="InterPro" id="IPR003447">
    <property type="entry name" value="FEMABX"/>
</dbReference>
<name>A0A923I554_9FIRM</name>
<dbReference type="InterPro" id="IPR050644">
    <property type="entry name" value="PG_Glycine_Bridge_Synth"/>
</dbReference>
<evidence type="ECO:0000256" key="2">
    <source>
        <dbReference type="ARBA" id="ARBA00022679"/>
    </source>
</evidence>
<dbReference type="Gene3D" id="3.40.630.30">
    <property type="match status" value="2"/>
</dbReference>
<dbReference type="PANTHER" id="PTHR36174:SF1">
    <property type="entry name" value="LIPID II:GLYCINE GLYCYLTRANSFERASE"/>
    <property type="match status" value="1"/>
</dbReference>
<dbReference type="RefSeq" id="WP_186886861.1">
    <property type="nucleotide sequence ID" value="NZ_JACONZ010000001.1"/>
</dbReference>
<keyword evidence="4" id="KW-0573">Peptidoglycan synthesis</keyword>
<reference evidence="7" key="1">
    <citation type="submission" date="2020-08" db="EMBL/GenBank/DDBJ databases">
        <title>Genome public.</title>
        <authorList>
            <person name="Liu C."/>
            <person name="Sun Q."/>
        </authorList>
    </citation>
    <scope>NUCLEOTIDE SEQUENCE</scope>
    <source>
        <strain evidence="7">BX8</strain>
    </source>
</reference>
<dbReference type="GO" id="GO:0071555">
    <property type="term" value="P:cell wall organization"/>
    <property type="evidence" value="ECO:0007669"/>
    <property type="project" value="UniProtKB-KW"/>
</dbReference>
<dbReference type="SUPFAM" id="SSF55729">
    <property type="entry name" value="Acyl-CoA N-acyltransferases (Nat)"/>
    <property type="match status" value="2"/>
</dbReference>
<evidence type="ECO:0000313" key="7">
    <source>
        <dbReference type="EMBL" id="MBC5580516.1"/>
    </source>
</evidence>
<gene>
    <name evidence="7" type="ORF">H8S23_03255</name>
</gene>
<organism evidence="7 8">
    <name type="scientific">Anaerofilum hominis</name>
    <dbReference type="NCBI Taxonomy" id="2763016"/>
    <lineage>
        <taxon>Bacteria</taxon>
        <taxon>Bacillati</taxon>
        <taxon>Bacillota</taxon>
        <taxon>Clostridia</taxon>
        <taxon>Eubacteriales</taxon>
        <taxon>Oscillospiraceae</taxon>
        <taxon>Anaerofilum</taxon>
    </lineage>
</organism>
<dbReference type="Pfam" id="PF02388">
    <property type="entry name" value="FemAB"/>
    <property type="match status" value="2"/>
</dbReference>
<keyword evidence="3" id="KW-0133">Cell shape</keyword>
<keyword evidence="8" id="KW-1185">Reference proteome</keyword>
<protein>
    <submittedName>
        <fullName evidence="7">Peptidoglycan bridge formation glycyltransferase FemA/FemB family protein</fullName>
    </submittedName>
</protein>
<proteinExistence type="inferred from homology"/>
<keyword evidence="5" id="KW-0012">Acyltransferase</keyword>
<evidence type="ECO:0000313" key="8">
    <source>
        <dbReference type="Proteomes" id="UP000659630"/>
    </source>
</evidence>
<comment type="similarity">
    <text evidence="1">Belongs to the FemABX family.</text>
</comment>
<dbReference type="PROSITE" id="PS51191">
    <property type="entry name" value="FEMABX"/>
    <property type="match status" value="1"/>
</dbReference>
<evidence type="ECO:0000256" key="4">
    <source>
        <dbReference type="ARBA" id="ARBA00022984"/>
    </source>
</evidence>
<dbReference type="PANTHER" id="PTHR36174">
    <property type="entry name" value="LIPID II:GLYCINE GLYCYLTRANSFERASE"/>
    <property type="match status" value="1"/>
</dbReference>
<dbReference type="GO" id="GO:0016755">
    <property type="term" value="F:aminoacyltransferase activity"/>
    <property type="evidence" value="ECO:0007669"/>
    <property type="project" value="InterPro"/>
</dbReference>
<dbReference type="InterPro" id="IPR016181">
    <property type="entry name" value="Acyl_CoA_acyltransferase"/>
</dbReference>
<dbReference type="GO" id="GO:0009252">
    <property type="term" value="P:peptidoglycan biosynthetic process"/>
    <property type="evidence" value="ECO:0007669"/>
    <property type="project" value="UniProtKB-KW"/>
</dbReference>
<evidence type="ECO:0000256" key="5">
    <source>
        <dbReference type="ARBA" id="ARBA00023315"/>
    </source>
</evidence>
<accession>A0A923I554</accession>
<sequence>MELLKPEQYGEAEAFVSHHRSGSFMQSPAWAKVKPNWKHEIAARRGPDGKLKGVMSILIMPMGPGALLYAPRGPVCDYDDRDTLADLLAGAAAVAKKHHAHILKMDPYILEGDKQHIELFQSLGCSFTPDAAFKDTIQPRYNYMLPYLEGLSEEELLSKFARETRYYIRYPGKHGVTCRWGDDCLDDFYRVYSETGERQGFNIRPKEYLAGFLKAFPAHARMYMCYSEQGAPICGGLAVNYAGKTAHVYGCSSDDHELRRLRATYLLQWEMMKWALSTGCWVYDMQGVAVRPEDSLQLYNVLGFKQNFTGEIVTTAGEFRIVYNAAVNTAMEAALKVRSKLMHR</sequence>